<feature type="compositionally biased region" description="Low complexity" evidence="3">
    <location>
        <begin position="302"/>
        <end position="313"/>
    </location>
</feature>
<reference evidence="5" key="1">
    <citation type="submission" date="2014-08" db="EMBL/GenBank/DDBJ databases">
        <authorList>
            <person name="Sharma Rahul"/>
            <person name="Thines Marco"/>
        </authorList>
    </citation>
    <scope>NUCLEOTIDE SEQUENCE</scope>
</reference>
<protein>
    <submittedName>
        <fullName evidence="5">Zn(2)-C6 fungal-type DNA-binding domain</fullName>
    </submittedName>
</protein>
<dbReference type="Pfam" id="PF11951">
    <property type="entry name" value="Fungal_trans_2"/>
    <property type="match status" value="1"/>
</dbReference>
<feature type="compositionally biased region" description="Polar residues" evidence="3">
    <location>
        <begin position="525"/>
        <end position="542"/>
    </location>
</feature>
<feature type="region of interest" description="Disordered" evidence="3">
    <location>
        <begin position="637"/>
        <end position="726"/>
    </location>
</feature>
<feature type="region of interest" description="Disordered" evidence="3">
    <location>
        <begin position="106"/>
        <end position="258"/>
    </location>
</feature>
<evidence type="ECO:0000256" key="1">
    <source>
        <dbReference type="ARBA" id="ARBA00004123"/>
    </source>
</evidence>
<dbReference type="GO" id="GO:0005634">
    <property type="term" value="C:nucleus"/>
    <property type="evidence" value="ECO:0007669"/>
    <property type="project" value="UniProtKB-SubCell"/>
</dbReference>
<feature type="region of interest" description="Disordered" evidence="3">
    <location>
        <begin position="1"/>
        <end position="57"/>
    </location>
</feature>
<feature type="compositionally biased region" description="Basic and acidic residues" evidence="3">
    <location>
        <begin position="900"/>
        <end position="916"/>
    </location>
</feature>
<evidence type="ECO:0000256" key="2">
    <source>
        <dbReference type="ARBA" id="ARBA00023242"/>
    </source>
</evidence>
<feature type="compositionally biased region" description="Low complexity" evidence="3">
    <location>
        <begin position="207"/>
        <end position="216"/>
    </location>
</feature>
<dbReference type="GO" id="GO:0008270">
    <property type="term" value="F:zinc ion binding"/>
    <property type="evidence" value="ECO:0007669"/>
    <property type="project" value="InterPro"/>
</dbReference>
<dbReference type="PANTHER" id="PTHR37534">
    <property type="entry name" value="TRANSCRIPTIONAL ACTIVATOR PROTEIN UGA3"/>
    <property type="match status" value="1"/>
</dbReference>
<evidence type="ECO:0000313" key="5">
    <source>
        <dbReference type="EMBL" id="CED83269.1"/>
    </source>
</evidence>
<dbReference type="GO" id="GO:0000976">
    <property type="term" value="F:transcription cis-regulatory region binding"/>
    <property type="evidence" value="ECO:0007669"/>
    <property type="project" value="TreeGrafter"/>
</dbReference>
<dbReference type="SUPFAM" id="SSF57701">
    <property type="entry name" value="Zn2/Cys6 DNA-binding domain"/>
    <property type="match status" value="1"/>
</dbReference>
<feature type="compositionally biased region" description="Pro residues" evidence="3">
    <location>
        <begin position="1"/>
        <end position="11"/>
    </location>
</feature>
<dbReference type="Gene3D" id="4.10.240.10">
    <property type="entry name" value="Zn(2)-C6 fungal-type DNA-binding domain"/>
    <property type="match status" value="1"/>
</dbReference>
<feature type="domain" description="Zn(2)-C6 fungal-type" evidence="4">
    <location>
        <begin position="65"/>
        <end position="95"/>
    </location>
</feature>
<dbReference type="AlphaFoldDB" id="A0A0F7SR97"/>
<feature type="compositionally biased region" description="Gly residues" evidence="3">
    <location>
        <begin position="707"/>
        <end position="717"/>
    </location>
</feature>
<dbReference type="PROSITE" id="PS00463">
    <property type="entry name" value="ZN2_CY6_FUNGAL_1"/>
    <property type="match status" value="1"/>
</dbReference>
<feature type="region of interest" description="Disordered" evidence="3">
    <location>
        <begin position="872"/>
        <end position="923"/>
    </location>
</feature>
<feature type="region of interest" description="Disordered" evidence="3">
    <location>
        <begin position="521"/>
        <end position="603"/>
    </location>
</feature>
<feature type="compositionally biased region" description="Acidic residues" evidence="3">
    <location>
        <begin position="657"/>
        <end position="672"/>
    </location>
</feature>
<dbReference type="InterPro" id="IPR021858">
    <property type="entry name" value="Fun_TF"/>
</dbReference>
<dbReference type="CDD" id="cd00067">
    <property type="entry name" value="GAL4"/>
    <property type="match status" value="1"/>
</dbReference>
<feature type="region of interest" description="Disordered" evidence="3">
    <location>
        <begin position="445"/>
        <end position="499"/>
    </location>
</feature>
<feature type="region of interest" description="Disordered" evidence="3">
    <location>
        <begin position="290"/>
        <end position="351"/>
    </location>
</feature>
<accession>A0A0F7SR97</accession>
<sequence>MSSRSPQPPPRLVSGTDIDNLRPAVPLPPPPALFGLTDYGSHQLSPEDLEERREAQSKLKRTRDGCFTCRTRKKKCDLIRPICGSCARLDFKCQFPQQIQDAQGRLITVKQPNKRKKGVSEDNPIEPDSTSVEATHGTDKTPYTSSATTEIGGKLKKAKKAQGSASGKDRPNGINLPHSYSPAQPHPHPQASSDPSSWTDPQTGRPSSLRSSSSSSTEELYVPVHQDHQPPPSTVETRHHHLNAGPPDPSAIQSTPAPSNQYKDLMELLLAERAITGPDDEAKAIARRNGVSAGKDHQQHTNLPNMLSNLSPNTHGSSDHLNFPNSQTRPNPHQPLPHLQALLPPDANSSDLQNQMLSHFQKQFSLHTASQHNNPSSAYPSNPIIAAASPGFVEWMSGFTGPNSNGELSDILRGFGISPGEGIAGGEVAPSPSLSWILPARRESLSNGHGHTNGSSNSSGNGNGNFDFMSSVVNHSSVPIPPIVPPSSTSSYTNPLHHPHNNHLTPTLLFPNLSPILAPPLSLHQPYNPQPQTSNARQQSFSRPIAGQKPNGQLSLRRESSLVHGSSPVRSFARLHDPSSTIGHQGKHANHQPAVLPPSWETSTSDPEDFFYIPSEGGFLEVGLEDVVDDDDRAIGGFVNMNNDGLRNEKDRRSELDDQSASDDEIEEDDRTEGDNHREEEQERSGGARPRKKRRFNALPDSRRGSASGGGGAGGRGRNQSISLRRDSTGSTILSVGSSLAFRLPDLPPLVVQQAPLLIDYFIRKLAPLVSVLAPNSATLNLNISGEQLMTGSGSNPWDVPDPPGGIDVCTVFLPMAFSSELLLLSVLCWSAMHLSDLGEPWREIAEVMRAELFGRVQGSFKAWEESISVPPSGVGADPGSSQGLSVDPAKGSKVGSNNTKEDVTGESEIERENETGKQSSPVITPEEILAGLVVFSEIEICRGSTEKWFHPLLQARKVVQRMTAEKRQKSWVAKWLMQNWAYHELLSSTTSLDGPSLEPEEYGVILSGGMNTFMGPSMMVFQLIAEISRLSVQAAQCIHFEDRAARIESLRVLAAREARLKTRLDAVYPEFPSTADPSSPAISYHLIAFRAHVLTARLYLRQVVSHCNAFSLVTQLLVNQLLATIAQLVGTPAESSLLFPLFVTGVDATTDADRREIKARFDMIDTNCRIGNIQTAFSLLEEIWDRNEGGEKWVDWPKLSRECGWNVSFA</sequence>
<dbReference type="PANTHER" id="PTHR37534:SF7">
    <property type="entry name" value="TRANSCRIPTIONAL ACTIVATOR PROTEIN UGA3"/>
    <property type="match status" value="1"/>
</dbReference>
<feature type="compositionally biased region" description="Low complexity" evidence="3">
    <location>
        <begin position="336"/>
        <end position="345"/>
    </location>
</feature>
<dbReference type="SMART" id="SM00066">
    <property type="entry name" value="GAL4"/>
    <property type="match status" value="1"/>
</dbReference>
<dbReference type="InterPro" id="IPR001138">
    <property type="entry name" value="Zn2Cys6_DnaBD"/>
</dbReference>
<dbReference type="PROSITE" id="PS50048">
    <property type="entry name" value="ZN2_CY6_FUNGAL_2"/>
    <property type="match status" value="1"/>
</dbReference>
<dbReference type="EMBL" id="LN483142">
    <property type="protein sequence ID" value="CED83269.1"/>
    <property type="molecule type" value="Genomic_DNA"/>
</dbReference>
<evidence type="ECO:0000256" key="3">
    <source>
        <dbReference type="SAM" id="MobiDB-lite"/>
    </source>
</evidence>
<keyword evidence="2" id="KW-0539">Nucleus</keyword>
<dbReference type="GO" id="GO:0000981">
    <property type="term" value="F:DNA-binding transcription factor activity, RNA polymerase II-specific"/>
    <property type="evidence" value="ECO:0007669"/>
    <property type="project" value="InterPro"/>
</dbReference>
<dbReference type="InterPro" id="IPR036864">
    <property type="entry name" value="Zn2-C6_fun-type_DNA-bd_sf"/>
</dbReference>
<feature type="compositionally biased region" description="Basic and acidic residues" evidence="3">
    <location>
        <begin position="646"/>
        <end position="656"/>
    </location>
</feature>
<feature type="compositionally biased region" description="Basic and acidic residues" evidence="3">
    <location>
        <begin position="673"/>
        <end position="686"/>
    </location>
</feature>
<feature type="compositionally biased region" description="Polar residues" evidence="3">
    <location>
        <begin position="190"/>
        <end position="206"/>
    </location>
</feature>
<name>A0A0F7SR97_PHARH</name>
<keyword evidence="5" id="KW-0238">DNA-binding</keyword>
<feature type="compositionally biased region" description="Low complexity" evidence="3">
    <location>
        <begin position="486"/>
        <end position="499"/>
    </location>
</feature>
<feature type="compositionally biased region" description="Low complexity" evidence="3">
    <location>
        <begin position="445"/>
        <end position="460"/>
    </location>
</feature>
<comment type="subcellular location">
    <subcellularLocation>
        <location evidence="1">Nucleus</location>
    </subcellularLocation>
</comment>
<evidence type="ECO:0000259" key="4">
    <source>
        <dbReference type="PROSITE" id="PS50048"/>
    </source>
</evidence>
<proteinExistence type="predicted"/>
<dbReference type="Pfam" id="PF00172">
    <property type="entry name" value="Zn_clus"/>
    <property type="match status" value="1"/>
</dbReference>
<organism evidence="5">
    <name type="scientific">Phaffia rhodozyma</name>
    <name type="common">Yeast</name>
    <name type="synonym">Xanthophyllomyces dendrorhous</name>
    <dbReference type="NCBI Taxonomy" id="264483"/>
    <lineage>
        <taxon>Eukaryota</taxon>
        <taxon>Fungi</taxon>
        <taxon>Dikarya</taxon>
        <taxon>Basidiomycota</taxon>
        <taxon>Agaricomycotina</taxon>
        <taxon>Tremellomycetes</taxon>
        <taxon>Cystofilobasidiales</taxon>
        <taxon>Mrakiaceae</taxon>
        <taxon>Phaffia</taxon>
    </lineage>
</organism>
<dbReference type="GO" id="GO:0045944">
    <property type="term" value="P:positive regulation of transcription by RNA polymerase II"/>
    <property type="evidence" value="ECO:0007669"/>
    <property type="project" value="TreeGrafter"/>
</dbReference>
<feature type="compositionally biased region" description="Polar residues" evidence="3">
    <location>
        <begin position="314"/>
        <end position="329"/>
    </location>
</feature>